<gene>
    <name evidence="1" type="primary">PARPA_05058.1 scaffold 16259</name>
</gene>
<evidence type="ECO:0000313" key="1">
    <source>
        <dbReference type="EMBL" id="CEP11240.1"/>
    </source>
</evidence>
<organism evidence="1 2">
    <name type="scientific">Parasitella parasitica</name>
    <dbReference type="NCBI Taxonomy" id="35722"/>
    <lineage>
        <taxon>Eukaryota</taxon>
        <taxon>Fungi</taxon>
        <taxon>Fungi incertae sedis</taxon>
        <taxon>Mucoromycota</taxon>
        <taxon>Mucoromycotina</taxon>
        <taxon>Mucoromycetes</taxon>
        <taxon>Mucorales</taxon>
        <taxon>Mucorineae</taxon>
        <taxon>Mucoraceae</taxon>
        <taxon>Parasitella</taxon>
    </lineage>
</organism>
<keyword evidence="2" id="KW-1185">Reference proteome</keyword>
<dbReference type="AlphaFoldDB" id="A0A0B7N717"/>
<protein>
    <submittedName>
        <fullName evidence="1">Uncharacterized protein</fullName>
    </submittedName>
</protein>
<accession>A0A0B7N717</accession>
<reference evidence="1 2" key="1">
    <citation type="submission" date="2014-09" db="EMBL/GenBank/DDBJ databases">
        <authorList>
            <person name="Ellenberger Sabrina"/>
        </authorList>
    </citation>
    <scope>NUCLEOTIDE SEQUENCE [LARGE SCALE GENOMIC DNA]</scope>
    <source>
        <strain evidence="1 2">CBS 412.66</strain>
    </source>
</reference>
<feature type="non-terminal residue" evidence="1">
    <location>
        <position position="67"/>
    </location>
</feature>
<proteinExistence type="predicted"/>
<dbReference type="Proteomes" id="UP000054107">
    <property type="component" value="Unassembled WGS sequence"/>
</dbReference>
<dbReference type="EMBL" id="LN725892">
    <property type="protein sequence ID" value="CEP11240.1"/>
    <property type="molecule type" value="Genomic_DNA"/>
</dbReference>
<name>A0A0B7N717_9FUNG</name>
<sequence length="67" mass="7335">MSDNMNNMNNMPFMMGTQESVDDIITDFKFNSILSELQDLKAMVTELYNAGHQGRASANATLSATAS</sequence>
<evidence type="ECO:0000313" key="2">
    <source>
        <dbReference type="Proteomes" id="UP000054107"/>
    </source>
</evidence>